<organism evidence="2 3">
    <name type="scientific">Eumeta variegata</name>
    <name type="common">Bagworm moth</name>
    <name type="synonym">Eumeta japonica</name>
    <dbReference type="NCBI Taxonomy" id="151549"/>
    <lineage>
        <taxon>Eukaryota</taxon>
        <taxon>Metazoa</taxon>
        <taxon>Ecdysozoa</taxon>
        <taxon>Arthropoda</taxon>
        <taxon>Hexapoda</taxon>
        <taxon>Insecta</taxon>
        <taxon>Pterygota</taxon>
        <taxon>Neoptera</taxon>
        <taxon>Endopterygota</taxon>
        <taxon>Lepidoptera</taxon>
        <taxon>Glossata</taxon>
        <taxon>Ditrysia</taxon>
        <taxon>Tineoidea</taxon>
        <taxon>Psychidae</taxon>
        <taxon>Oiketicinae</taxon>
        <taxon>Eumeta</taxon>
    </lineage>
</organism>
<sequence>MVTVQLSGVLNATVGPWRGEWGGAFGGGGRGRVRRPRGKRHYAAYATSTLPRTEAPSSYLVAHKNCVEDLTIKTSALAQCGSEFADGRRNQYDDNVRDRSGRSIERVI</sequence>
<keyword evidence="3" id="KW-1185">Reference proteome</keyword>
<accession>A0A4C1VIN2</accession>
<feature type="region of interest" description="Disordered" evidence="1">
    <location>
        <begin position="87"/>
        <end position="108"/>
    </location>
</feature>
<dbReference type="AlphaFoldDB" id="A0A4C1VIN2"/>
<proteinExistence type="predicted"/>
<protein>
    <submittedName>
        <fullName evidence="2">Uncharacterized protein</fullName>
    </submittedName>
</protein>
<reference evidence="2 3" key="1">
    <citation type="journal article" date="2019" name="Commun. Biol.">
        <title>The bagworm genome reveals a unique fibroin gene that provides high tensile strength.</title>
        <authorList>
            <person name="Kono N."/>
            <person name="Nakamura H."/>
            <person name="Ohtoshi R."/>
            <person name="Tomita M."/>
            <person name="Numata K."/>
            <person name="Arakawa K."/>
        </authorList>
    </citation>
    <scope>NUCLEOTIDE SEQUENCE [LARGE SCALE GENOMIC DNA]</scope>
</reference>
<dbReference type="EMBL" id="BGZK01000350">
    <property type="protein sequence ID" value="GBP38503.1"/>
    <property type="molecule type" value="Genomic_DNA"/>
</dbReference>
<gene>
    <name evidence="2" type="ORF">EVAR_95403_1</name>
</gene>
<evidence type="ECO:0000256" key="1">
    <source>
        <dbReference type="SAM" id="MobiDB-lite"/>
    </source>
</evidence>
<name>A0A4C1VIN2_EUMVA</name>
<dbReference type="Proteomes" id="UP000299102">
    <property type="component" value="Unassembled WGS sequence"/>
</dbReference>
<evidence type="ECO:0000313" key="3">
    <source>
        <dbReference type="Proteomes" id="UP000299102"/>
    </source>
</evidence>
<comment type="caution">
    <text evidence="2">The sequence shown here is derived from an EMBL/GenBank/DDBJ whole genome shotgun (WGS) entry which is preliminary data.</text>
</comment>
<evidence type="ECO:0000313" key="2">
    <source>
        <dbReference type="EMBL" id="GBP38503.1"/>
    </source>
</evidence>